<sequence length="434" mass="49801">MFSGRCFKENCYNKLAGKCECEGNILFCIEHAPEHFQKSNSKRHQWLSSYIKPADEIKQPIIEKLTELKKDIKGYRNEVIAEASEVIKNLKIAFGKYLDQINHIEKRCTKIIEGLMSGEQFLDVSAEDDMESVLKLNAQRAQLRMAEWGAKQCYLDYREINEVISRTYENPFNPFRKAIEDTIESNELSFFRHNSQNFTTINLDSFQVTSTITLPVQENIHGYTQSCILPDKSYFYFGNATINSGLTFTVDKNKTVRLLQKAKQGCYIDAAFYKNFMYLIGGSTNMAERYDFAKNSWESIAPVPQGLNFSYSCSALLKDSILIAGYYLNKMICYSISQNNYKDVPNLVLNANCHKFMMRGNNRIYLVEKGNRIMESAENDYSSWTQVGDCGIANGGTLQSSIVRYKGSLYSIHYDSQLWKFDLASKQISQVKNV</sequence>
<dbReference type="Proteomes" id="UP001162131">
    <property type="component" value="Unassembled WGS sequence"/>
</dbReference>
<dbReference type="AlphaFoldDB" id="A0AAU9INZ6"/>
<proteinExistence type="predicted"/>
<organism evidence="1 2">
    <name type="scientific">Blepharisma stoltei</name>
    <dbReference type="NCBI Taxonomy" id="1481888"/>
    <lineage>
        <taxon>Eukaryota</taxon>
        <taxon>Sar</taxon>
        <taxon>Alveolata</taxon>
        <taxon>Ciliophora</taxon>
        <taxon>Postciliodesmatophora</taxon>
        <taxon>Heterotrichea</taxon>
        <taxon>Heterotrichida</taxon>
        <taxon>Blepharismidae</taxon>
        <taxon>Blepharisma</taxon>
    </lineage>
</organism>
<dbReference type="Gene3D" id="2.120.10.80">
    <property type="entry name" value="Kelch-type beta propeller"/>
    <property type="match status" value="1"/>
</dbReference>
<protein>
    <submittedName>
        <fullName evidence="1">Uncharacterized protein</fullName>
    </submittedName>
</protein>
<dbReference type="InterPro" id="IPR011043">
    <property type="entry name" value="Gal_Oxase/kelch_b-propeller"/>
</dbReference>
<accession>A0AAU9INZ6</accession>
<dbReference type="InterPro" id="IPR015915">
    <property type="entry name" value="Kelch-typ_b-propeller"/>
</dbReference>
<evidence type="ECO:0000313" key="2">
    <source>
        <dbReference type="Proteomes" id="UP001162131"/>
    </source>
</evidence>
<evidence type="ECO:0000313" key="1">
    <source>
        <dbReference type="EMBL" id="CAG9315486.1"/>
    </source>
</evidence>
<comment type="caution">
    <text evidence="1">The sequence shown here is derived from an EMBL/GenBank/DDBJ whole genome shotgun (WGS) entry which is preliminary data.</text>
</comment>
<dbReference type="EMBL" id="CAJZBQ010000013">
    <property type="protein sequence ID" value="CAG9315486.1"/>
    <property type="molecule type" value="Genomic_DNA"/>
</dbReference>
<reference evidence="1" key="1">
    <citation type="submission" date="2021-09" db="EMBL/GenBank/DDBJ databases">
        <authorList>
            <consortium name="AG Swart"/>
            <person name="Singh M."/>
            <person name="Singh A."/>
            <person name="Seah K."/>
            <person name="Emmerich C."/>
        </authorList>
    </citation>
    <scope>NUCLEOTIDE SEQUENCE</scope>
    <source>
        <strain evidence="1">ATCC30299</strain>
    </source>
</reference>
<keyword evidence="2" id="KW-1185">Reference proteome</keyword>
<name>A0AAU9INZ6_9CILI</name>
<gene>
    <name evidence="1" type="ORF">BSTOLATCC_MIC13254</name>
</gene>
<dbReference type="SUPFAM" id="SSF50965">
    <property type="entry name" value="Galactose oxidase, central domain"/>
    <property type="match status" value="1"/>
</dbReference>